<dbReference type="Proteomes" id="UP000886998">
    <property type="component" value="Unassembled WGS sequence"/>
</dbReference>
<evidence type="ECO:0000256" key="1">
    <source>
        <dbReference type="SAM" id="MobiDB-lite"/>
    </source>
</evidence>
<gene>
    <name evidence="2" type="ORF">TNIN_372631</name>
</gene>
<evidence type="ECO:0000313" key="2">
    <source>
        <dbReference type="EMBL" id="GFY71404.1"/>
    </source>
</evidence>
<comment type="caution">
    <text evidence="2">The sequence shown here is derived from an EMBL/GenBank/DDBJ whole genome shotgun (WGS) entry which is preliminary data.</text>
</comment>
<protein>
    <submittedName>
        <fullName evidence="2">Uncharacterized protein</fullName>
    </submittedName>
</protein>
<keyword evidence="3" id="KW-1185">Reference proteome</keyword>
<reference evidence="2" key="1">
    <citation type="submission" date="2020-08" db="EMBL/GenBank/DDBJ databases">
        <title>Multicomponent nature underlies the extraordinary mechanical properties of spider dragline silk.</title>
        <authorList>
            <person name="Kono N."/>
            <person name="Nakamura H."/>
            <person name="Mori M."/>
            <person name="Yoshida Y."/>
            <person name="Ohtoshi R."/>
            <person name="Malay A.D."/>
            <person name="Moran D.A.P."/>
            <person name="Tomita M."/>
            <person name="Numata K."/>
            <person name="Arakawa K."/>
        </authorList>
    </citation>
    <scope>NUCLEOTIDE SEQUENCE</scope>
</reference>
<dbReference type="EMBL" id="BMAV01018794">
    <property type="protein sequence ID" value="GFY71404.1"/>
    <property type="molecule type" value="Genomic_DNA"/>
</dbReference>
<proteinExistence type="predicted"/>
<accession>A0A8X7CGE1</accession>
<sequence>MAQLQHLSKPPRHPVTKMTSPNDEMESSPSHTRVGTPIDLATSTEETPCQRMDPKSLKVLRVLRVGRAQSEPLRAKQKGKERPKSSSGGVGF</sequence>
<organism evidence="2 3">
    <name type="scientific">Trichonephila inaurata madagascariensis</name>
    <dbReference type="NCBI Taxonomy" id="2747483"/>
    <lineage>
        <taxon>Eukaryota</taxon>
        <taxon>Metazoa</taxon>
        <taxon>Ecdysozoa</taxon>
        <taxon>Arthropoda</taxon>
        <taxon>Chelicerata</taxon>
        <taxon>Arachnida</taxon>
        <taxon>Araneae</taxon>
        <taxon>Araneomorphae</taxon>
        <taxon>Entelegynae</taxon>
        <taxon>Araneoidea</taxon>
        <taxon>Nephilidae</taxon>
        <taxon>Trichonephila</taxon>
        <taxon>Trichonephila inaurata</taxon>
    </lineage>
</organism>
<evidence type="ECO:0000313" key="3">
    <source>
        <dbReference type="Proteomes" id="UP000886998"/>
    </source>
</evidence>
<dbReference type="AlphaFoldDB" id="A0A8X7CGE1"/>
<feature type="compositionally biased region" description="Polar residues" evidence="1">
    <location>
        <begin position="17"/>
        <end position="33"/>
    </location>
</feature>
<name>A0A8X7CGE1_9ARAC</name>
<feature type="region of interest" description="Disordered" evidence="1">
    <location>
        <begin position="1"/>
        <end position="92"/>
    </location>
</feature>